<name>A0ABN8RXD7_9CNID</name>
<reference evidence="2 3" key="1">
    <citation type="submission" date="2022-05" db="EMBL/GenBank/DDBJ databases">
        <authorList>
            <consortium name="Genoscope - CEA"/>
            <person name="William W."/>
        </authorList>
    </citation>
    <scope>NUCLEOTIDE SEQUENCE [LARGE SCALE GENOMIC DNA]</scope>
</reference>
<dbReference type="Proteomes" id="UP001159405">
    <property type="component" value="Unassembled WGS sequence"/>
</dbReference>
<sequence length="221" mass="25118">MDHCTILNILLDNPEELDLKHKPSAIREDKIFTLDQRVIPIASAEADDNGAYISQGNAKRYYQYSSTSGSRTVHLENGVFFANRKAAKGYKKDYVPTEEVYELTRYYKTNKANPSFSRTFVTVKAVNEREPKPWYLVMYKWVGGAKEFILQRHGNAMKPSVSAYFRKDPLVSETIDEYLDQGLSVDNIQATMSKQKASDETRDAAEKHSEAESLISSLKSV</sequence>
<keyword evidence="3" id="KW-1185">Reference proteome</keyword>
<protein>
    <submittedName>
        <fullName evidence="2">Uncharacterized protein</fullName>
    </submittedName>
</protein>
<evidence type="ECO:0000313" key="3">
    <source>
        <dbReference type="Proteomes" id="UP001159405"/>
    </source>
</evidence>
<gene>
    <name evidence="2" type="ORF">PLOB_00028126</name>
</gene>
<accession>A0ABN8RXD7</accession>
<proteinExistence type="predicted"/>
<feature type="region of interest" description="Disordered" evidence="1">
    <location>
        <begin position="192"/>
        <end position="221"/>
    </location>
</feature>
<evidence type="ECO:0000256" key="1">
    <source>
        <dbReference type="SAM" id="MobiDB-lite"/>
    </source>
</evidence>
<organism evidence="2 3">
    <name type="scientific">Porites lobata</name>
    <dbReference type="NCBI Taxonomy" id="104759"/>
    <lineage>
        <taxon>Eukaryota</taxon>
        <taxon>Metazoa</taxon>
        <taxon>Cnidaria</taxon>
        <taxon>Anthozoa</taxon>
        <taxon>Hexacorallia</taxon>
        <taxon>Scleractinia</taxon>
        <taxon>Fungiina</taxon>
        <taxon>Poritidae</taxon>
        <taxon>Porites</taxon>
    </lineage>
</organism>
<feature type="compositionally biased region" description="Basic and acidic residues" evidence="1">
    <location>
        <begin position="196"/>
        <end position="211"/>
    </location>
</feature>
<dbReference type="EMBL" id="CALNXK010000346">
    <property type="protein sequence ID" value="CAH3183208.1"/>
    <property type="molecule type" value="Genomic_DNA"/>
</dbReference>
<comment type="caution">
    <text evidence="2">The sequence shown here is derived from an EMBL/GenBank/DDBJ whole genome shotgun (WGS) entry which is preliminary data.</text>
</comment>
<evidence type="ECO:0000313" key="2">
    <source>
        <dbReference type="EMBL" id="CAH3183208.1"/>
    </source>
</evidence>